<organism evidence="2 3">
    <name type="scientific">Hydrogenispora ethanolica</name>
    <dbReference type="NCBI Taxonomy" id="1082276"/>
    <lineage>
        <taxon>Bacteria</taxon>
        <taxon>Bacillati</taxon>
        <taxon>Bacillota</taxon>
        <taxon>Hydrogenispora</taxon>
    </lineage>
</organism>
<dbReference type="RefSeq" id="WP_132013105.1">
    <property type="nucleotide sequence ID" value="NZ_SLUN01000004.1"/>
</dbReference>
<dbReference type="PANTHER" id="PTHR43449">
    <property type="entry name" value="NUCLEOTIDYLTRANSFERASE"/>
    <property type="match status" value="1"/>
</dbReference>
<dbReference type="EMBL" id="SLUN01000004">
    <property type="protein sequence ID" value="TCL74130.1"/>
    <property type="molecule type" value="Genomic_DNA"/>
</dbReference>
<dbReference type="OrthoDB" id="9816197at2"/>
<keyword evidence="3" id="KW-1185">Reference proteome</keyword>
<comment type="caution">
    <text evidence="2">The sequence shown here is derived from an EMBL/GenBank/DDBJ whole genome shotgun (WGS) entry which is preliminary data.</text>
</comment>
<dbReference type="CDD" id="cd05403">
    <property type="entry name" value="NT_KNTase_like"/>
    <property type="match status" value="1"/>
</dbReference>
<dbReference type="SUPFAM" id="SSF81301">
    <property type="entry name" value="Nucleotidyltransferase"/>
    <property type="match status" value="1"/>
</dbReference>
<name>A0A4R1S5T3_HYDET</name>
<dbReference type="InterPro" id="IPR043519">
    <property type="entry name" value="NT_sf"/>
</dbReference>
<protein>
    <submittedName>
        <fullName evidence="2">Nucleotidyltransferase</fullName>
    </submittedName>
</protein>
<sequence length="106" mass="12220">MAQIPENINLAIREYVSELSKEIPVQKAVLFGSYARGNYDRDSDVDLAIFSDYFAGSSRIEGIKFLLARARKYNHYDFQPIPFTYQDYIEREGFVAEVLKEGVEIV</sequence>
<gene>
    <name evidence="2" type="ORF">EDC14_100466</name>
</gene>
<evidence type="ECO:0000313" key="2">
    <source>
        <dbReference type="EMBL" id="TCL74130.1"/>
    </source>
</evidence>
<feature type="domain" description="Polymerase nucleotidyl transferase" evidence="1">
    <location>
        <begin position="12"/>
        <end position="69"/>
    </location>
</feature>
<dbReference type="Gene3D" id="3.30.460.10">
    <property type="entry name" value="Beta Polymerase, domain 2"/>
    <property type="match status" value="1"/>
</dbReference>
<accession>A0A4R1S5T3</accession>
<dbReference type="Proteomes" id="UP000295008">
    <property type="component" value="Unassembled WGS sequence"/>
</dbReference>
<dbReference type="Pfam" id="PF01909">
    <property type="entry name" value="NTP_transf_2"/>
    <property type="match status" value="1"/>
</dbReference>
<dbReference type="GO" id="GO:0016779">
    <property type="term" value="F:nucleotidyltransferase activity"/>
    <property type="evidence" value="ECO:0007669"/>
    <property type="project" value="InterPro"/>
</dbReference>
<proteinExistence type="predicted"/>
<keyword evidence="2" id="KW-0808">Transferase</keyword>
<dbReference type="AlphaFoldDB" id="A0A4R1S5T3"/>
<dbReference type="InterPro" id="IPR002934">
    <property type="entry name" value="Polymerase_NTP_transf_dom"/>
</dbReference>
<reference evidence="2 3" key="1">
    <citation type="submission" date="2019-03" db="EMBL/GenBank/DDBJ databases">
        <title>Genomic Encyclopedia of Type Strains, Phase IV (KMG-IV): sequencing the most valuable type-strain genomes for metagenomic binning, comparative biology and taxonomic classification.</title>
        <authorList>
            <person name="Goeker M."/>
        </authorList>
    </citation>
    <scope>NUCLEOTIDE SEQUENCE [LARGE SCALE GENOMIC DNA]</scope>
    <source>
        <strain evidence="2 3">LX-B</strain>
    </source>
</reference>
<dbReference type="PANTHER" id="PTHR43449:SF1">
    <property type="entry name" value="POLYMERASE BETA NUCLEOTIDYLTRANSFERASE DOMAIN-CONTAINING PROTEIN"/>
    <property type="match status" value="1"/>
</dbReference>
<evidence type="ECO:0000313" key="3">
    <source>
        <dbReference type="Proteomes" id="UP000295008"/>
    </source>
</evidence>
<evidence type="ECO:0000259" key="1">
    <source>
        <dbReference type="Pfam" id="PF01909"/>
    </source>
</evidence>